<evidence type="ECO:0000313" key="2">
    <source>
        <dbReference type="EMBL" id="KGC20212.1"/>
    </source>
</evidence>
<feature type="region of interest" description="Disordered" evidence="1">
    <location>
        <begin position="307"/>
        <end position="339"/>
    </location>
</feature>
<proteinExistence type="predicted"/>
<evidence type="ECO:0008006" key="4">
    <source>
        <dbReference type="Google" id="ProtNLM"/>
    </source>
</evidence>
<organism evidence="2 3">
    <name type="scientific">Burkholderia gladioli</name>
    <name type="common">Pseudomonas marginata</name>
    <name type="synonym">Phytomonas marginata</name>
    <dbReference type="NCBI Taxonomy" id="28095"/>
    <lineage>
        <taxon>Bacteria</taxon>
        <taxon>Pseudomonadati</taxon>
        <taxon>Pseudomonadota</taxon>
        <taxon>Betaproteobacteria</taxon>
        <taxon>Burkholderiales</taxon>
        <taxon>Burkholderiaceae</taxon>
        <taxon>Burkholderia</taxon>
    </lineage>
</organism>
<accession>A0AAW3FAU8</accession>
<dbReference type="NCBIfam" id="TIGR03761">
    <property type="entry name" value="ICE_PFL4669"/>
    <property type="match status" value="1"/>
</dbReference>
<evidence type="ECO:0000256" key="1">
    <source>
        <dbReference type="SAM" id="MobiDB-lite"/>
    </source>
</evidence>
<comment type="caution">
    <text evidence="2">The sequence shown here is derived from an EMBL/GenBank/DDBJ whole genome shotgun (WGS) entry which is preliminary data.</text>
</comment>
<dbReference type="Proteomes" id="UP000029590">
    <property type="component" value="Unassembled WGS sequence"/>
</dbReference>
<gene>
    <name evidence="2" type="ORF">DM48_7917</name>
</gene>
<feature type="compositionally biased region" description="Basic and acidic residues" evidence="1">
    <location>
        <begin position="314"/>
        <end position="327"/>
    </location>
</feature>
<protein>
    <recommendedName>
        <fullName evidence="4">TIGR03761 family integrating conjugative element protein</fullName>
    </recommendedName>
</protein>
<dbReference type="AlphaFoldDB" id="A0AAW3FAU8"/>
<evidence type="ECO:0000313" key="3">
    <source>
        <dbReference type="Proteomes" id="UP000029590"/>
    </source>
</evidence>
<dbReference type="InterPro" id="IPR014996">
    <property type="entry name" value="AcaB"/>
</dbReference>
<sequence length="339" mass="38525">MPSLRRRRMFDDNYNIDRERRELRDMIAGPVKAEDPRLPRFQELLRREQILRERAAAAVADAGAPPAASKAVDNDTATVDAMSPLANSQEEAMILHTKDAYRLFIGRQADLANNVQPTFGARYCAFALRNLWTLSNQNNPYADWALVNIDAELDTLKQFLKQRTDEQNAALEKLRETGLEVAVLKSIRPQRTVLHFSSPYAYAVIQLLLAFDLYVRIVRTLGRRSAISDADVTVEIRTVARKLRHTFLTVIRYARVLTSDKLKNHTRDDFEADASAAGLERRRVLEEIYGPVPANILDGSLRPRHSKRAKLTMKQRDAAAADDETTRTKLRQSAEDDLI</sequence>
<name>A0AAW3FAU8_BURGA</name>
<reference evidence="2 3" key="1">
    <citation type="submission" date="2014-04" db="EMBL/GenBank/DDBJ databases">
        <authorList>
            <person name="Bishop-Lilly K.A."/>
            <person name="Broomall S.M."/>
            <person name="Chain P.S."/>
            <person name="Chertkov O."/>
            <person name="Coyne S.R."/>
            <person name="Daligault H.E."/>
            <person name="Davenport K.W."/>
            <person name="Erkkila T."/>
            <person name="Frey K.G."/>
            <person name="Gibbons H.S."/>
            <person name="Gu W."/>
            <person name="Jaissle J."/>
            <person name="Johnson S.L."/>
            <person name="Koroleva G.I."/>
            <person name="Ladner J.T."/>
            <person name="Lo C.-C."/>
            <person name="Minogue T.D."/>
            <person name="Munk C."/>
            <person name="Palacios G.F."/>
            <person name="Redden C.L."/>
            <person name="Rosenzweig C.N."/>
            <person name="Scholz M.B."/>
            <person name="Teshima H."/>
            <person name="Xu Y."/>
        </authorList>
    </citation>
    <scope>NUCLEOTIDE SEQUENCE [LARGE SCALE GENOMIC DNA]</scope>
    <source>
        <strain evidence="3">gladioli</strain>
    </source>
</reference>
<dbReference type="EMBL" id="JPGG01000012">
    <property type="protein sequence ID" value="KGC20212.1"/>
    <property type="molecule type" value="Genomic_DNA"/>
</dbReference>
<dbReference type="Pfam" id="PF08900">
    <property type="entry name" value="AcaB"/>
    <property type="match status" value="1"/>
</dbReference>